<evidence type="ECO:0000313" key="3">
    <source>
        <dbReference type="EMBL" id="VAW36700.1"/>
    </source>
</evidence>
<evidence type="ECO:0000259" key="2">
    <source>
        <dbReference type="Pfam" id="PF13372"/>
    </source>
</evidence>
<accession>A0A3B0V706</accession>
<reference evidence="3" key="1">
    <citation type="submission" date="2018-06" db="EMBL/GenBank/DDBJ databases">
        <authorList>
            <person name="Zhirakovskaya E."/>
        </authorList>
    </citation>
    <scope>NUCLEOTIDE SEQUENCE</scope>
</reference>
<dbReference type="InterPro" id="IPR053728">
    <property type="entry name" value="Alginate_Permeability_Chnl"/>
</dbReference>
<feature type="coiled-coil region" evidence="1">
    <location>
        <begin position="27"/>
        <end position="58"/>
    </location>
</feature>
<protein>
    <recommendedName>
        <fullName evidence="2">Alginate export domain-containing protein</fullName>
    </recommendedName>
</protein>
<keyword evidence="1" id="KW-0175">Coiled coil</keyword>
<gene>
    <name evidence="3" type="ORF">MNBD_DELTA03-1359</name>
</gene>
<name>A0A3B0V706_9ZZZZ</name>
<dbReference type="AlphaFoldDB" id="A0A3B0V706"/>
<organism evidence="3">
    <name type="scientific">hydrothermal vent metagenome</name>
    <dbReference type="NCBI Taxonomy" id="652676"/>
    <lineage>
        <taxon>unclassified sequences</taxon>
        <taxon>metagenomes</taxon>
        <taxon>ecological metagenomes</taxon>
    </lineage>
</organism>
<proteinExistence type="predicted"/>
<evidence type="ECO:0000256" key="1">
    <source>
        <dbReference type="SAM" id="Coils"/>
    </source>
</evidence>
<sequence length="490" mass="55153">MIKKISAAALTALLALPVGALASPHRVQDLEKQMAEMSRMFNQKMAAMQQEIAALKQKQAVPVSTTADSFSPADWTRKVKLNGMVRLRGYDLQNFWNFDNSKDNDHWNVFRLKGSLKATIQATKDVTTVIQLTDQTYGEGVGVDTHNGYEGDNRDNKVFLDNAYINVRNMFNLPVDMTFGRQNLIYGSGFVILDGQSQFASTSIYFDGVKLRWHATDKTFLDLLYMKDQEGNRDNASNDDITLSGAYLTSTGCPYIGKSEFYILNRDDEGLGKNIWMYGLRLSDKLSNGFDYSVEAAIQRGDANDIQDQKAWGTKLDAGYTFQKLGMRPRIYLGYDYLSGDKDPQNTTTGDNEGWDVFYGGWPQFGDLLAWKYVQIPSGNALENVYNYNHQSSTTGEAVFSNLQIMTLGTSAHLLKNLAANISYSKLKFNHTYAGVSDDFGDYYQGKLKYQYNKNLSFSMYGALIAPGDAFNDTPKNNATEAYWETEYKF</sequence>
<feature type="domain" description="Alginate export" evidence="2">
    <location>
        <begin position="142"/>
        <end position="482"/>
    </location>
</feature>
<dbReference type="Pfam" id="PF13372">
    <property type="entry name" value="Alginate_exp"/>
    <property type="match status" value="1"/>
</dbReference>
<dbReference type="EMBL" id="UOEX01000180">
    <property type="protein sequence ID" value="VAW36700.1"/>
    <property type="molecule type" value="Genomic_DNA"/>
</dbReference>
<dbReference type="InterPro" id="IPR025388">
    <property type="entry name" value="Alginate_export_dom"/>
</dbReference>
<dbReference type="Gene3D" id="2.40.160.100">
    <property type="match status" value="1"/>
</dbReference>